<protein>
    <submittedName>
        <fullName evidence="1">DDB1- and CUL4-associated factor 1</fullName>
    </submittedName>
</protein>
<dbReference type="Gene3D" id="2.130.10.10">
    <property type="entry name" value="YVTN repeat-like/Quinoprotein amine dehydrogenase"/>
    <property type="match status" value="1"/>
</dbReference>
<evidence type="ECO:0000313" key="2">
    <source>
        <dbReference type="Proteomes" id="UP001249851"/>
    </source>
</evidence>
<accession>A0AAD9PTI8</accession>
<reference evidence="1" key="2">
    <citation type="journal article" date="2023" name="Science">
        <title>Genomic signatures of disease resistance in endangered staghorn corals.</title>
        <authorList>
            <person name="Vollmer S.V."/>
            <person name="Selwyn J.D."/>
            <person name="Despard B.A."/>
            <person name="Roesel C.L."/>
        </authorList>
    </citation>
    <scope>NUCLEOTIDE SEQUENCE</scope>
    <source>
        <strain evidence="1">K2</strain>
    </source>
</reference>
<keyword evidence="2" id="KW-1185">Reference proteome</keyword>
<feature type="non-terminal residue" evidence="1">
    <location>
        <position position="77"/>
    </location>
</feature>
<reference evidence="1" key="1">
    <citation type="journal article" date="2023" name="G3 (Bethesda)">
        <title>Whole genome assembly and annotation of the endangered Caribbean coral Acropora cervicornis.</title>
        <authorList>
            <person name="Selwyn J.D."/>
            <person name="Vollmer S.V."/>
        </authorList>
    </citation>
    <scope>NUCLEOTIDE SEQUENCE</scope>
    <source>
        <strain evidence="1">K2</strain>
    </source>
</reference>
<dbReference type="EMBL" id="JARQWQ010000137">
    <property type="protein sequence ID" value="KAK2548827.1"/>
    <property type="molecule type" value="Genomic_DNA"/>
</dbReference>
<dbReference type="AlphaFoldDB" id="A0AAD9PTI8"/>
<organism evidence="1 2">
    <name type="scientific">Acropora cervicornis</name>
    <name type="common">Staghorn coral</name>
    <dbReference type="NCBI Taxonomy" id="6130"/>
    <lineage>
        <taxon>Eukaryota</taxon>
        <taxon>Metazoa</taxon>
        <taxon>Cnidaria</taxon>
        <taxon>Anthozoa</taxon>
        <taxon>Hexacorallia</taxon>
        <taxon>Scleractinia</taxon>
        <taxon>Astrocoeniina</taxon>
        <taxon>Acroporidae</taxon>
        <taxon>Acropora</taxon>
    </lineage>
</organism>
<dbReference type="InterPro" id="IPR015943">
    <property type="entry name" value="WD40/YVTN_repeat-like_dom_sf"/>
</dbReference>
<dbReference type="Proteomes" id="UP001249851">
    <property type="component" value="Unassembled WGS sequence"/>
</dbReference>
<name>A0AAD9PTI8_ACRCE</name>
<comment type="caution">
    <text evidence="1">The sequence shown here is derived from an EMBL/GenBank/DDBJ whole genome shotgun (WGS) entry which is preliminary data.</text>
</comment>
<proteinExistence type="predicted"/>
<evidence type="ECO:0000313" key="1">
    <source>
        <dbReference type="EMBL" id="KAK2548827.1"/>
    </source>
</evidence>
<gene>
    <name evidence="1" type="ORF">P5673_030870</name>
</gene>
<sequence>MTGQEKASYKCNPNGAISMCQCSKDCKLLLTSSSVYPSALWVFGNSFEKGHSFRGDNWVQFSNLSEDKIIGTNNSTA</sequence>